<evidence type="ECO:0000256" key="1">
    <source>
        <dbReference type="ARBA" id="ARBA00007594"/>
    </source>
</evidence>
<dbReference type="InterPro" id="IPR016082">
    <property type="entry name" value="Ribosomal_uL30_ferredoxin-like"/>
</dbReference>
<dbReference type="FunFam" id="3.30.1390.20:FF:000004">
    <property type="entry name" value="60S ribosomal protein L7"/>
    <property type="match status" value="1"/>
</dbReference>
<dbReference type="GO" id="GO:0003723">
    <property type="term" value="F:RNA binding"/>
    <property type="evidence" value="ECO:0007669"/>
    <property type="project" value="InterPro"/>
</dbReference>
<reference evidence="7 8" key="1">
    <citation type="submission" date="2024-01" db="EMBL/GenBank/DDBJ databases">
        <title>Genome assemblies of Stephania.</title>
        <authorList>
            <person name="Yang L."/>
        </authorList>
    </citation>
    <scope>NUCLEOTIDE SEQUENCE [LARGE SCALE GENOMIC DNA]</scope>
    <source>
        <strain evidence="7">QJT</strain>
        <tissue evidence="7">Leaf</tissue>
    </source>
</reference>
<evidence type="ECO:0000313" key="7">
    <source>
        <dbReference type="EMBL" id="KAK9103606.1"/>
    </source>
</evidence>
<sequence>MADEEPKPLAHVPETILKKRKNNEEWAIKRREQLEQRKLRNKDNKKLNFKRAEQFIKEYRSKELDMSHMKRRLKSRPSTLVPERRLLFIVRISGGSGMHSNARKILHKLKLRTNYTGIFVKANEGLMDMLCRVEPYVTYGYPNLKSVKELVYKKGKGKIEDQMVPLTDNNIIEQALGSFGIILIEDLIHEISTGGPHFKEATNFLCPFKLNKPENGLQGKKMPFKDGGDSGNRGDDINELINKMN</sequence>
<feature type="domain" description="Large ribosomal subunit protein uL30 N-terminal eukaryotes" evidence="6">
    <location>
        <begin position="12"/>
        <end position="82"/>
    </location>
</feature>
<dbReference type="CDD" id="cd01657">
    <property type="entry name" value="Ribosomal_L7_archeal_euk"/>
    <property type="match status" value="1"/>
</dbReference>
<dbReference type="GO" id="GO:0003735">
    <property type="term" value="F:structural constituent of ribosome"/>
    <property type="evidence" value="ECO:0007669"/>
    <property type="project" value="TreeGrafter"/>
</dbReference>
<dbReference type="AlphaFoldDB" id="A0AAP0I0M2"/>
<dbReference type="PANTHER" id="PTHR11524">
    <property type="entry name" value="60S RIBOSOMAL PROTEIN L7"/>
    <property type="match status" value="1"/>
</dbReference>
<dbReference type="SUPFAM" id="SSF55129">
    <property type="entry name" value="Ribosomal protein L30p/L7e"/>
    <property type="match status" value="1"/>
</dbReference>
<dbReference type="InterPro" id="IPR039699">
    <property type="entry name" value="Ribosomal_uL30"/>
</dbReference>
<evidence type="ECO:0000256" key="4">
    <source>
        <dbReference type="SAM" id="MobiDB-lite"/>
    </source>
</evidence>
<dbReference type="EMBL" id="JBBNAE010000008">
    <property type="protein sequence ID" value="KAK9103606.1"/>
    <property type="molecule type" value="Genomic_DNA"/>
</dbReference>
<accession>A0AAP0I0M2</accession>
<dbReference type="Pfam" id="PF08079">
    <property type="entry name" value="Ribosomal_L30_N"/>
    <property type="match status" value="1"/>
</dbReference>
<feature type="domain" description="Large ribosomal subunit protein uL30-like ferredoxin-like fold" evidence="5">
    <location>
        <begin position="87"/>
        <end position="137"/>
    </location>
</feature>
<evidence type="ECO:0000256" key="3">
    <source>
        <dbReference type="ARBA" id="ARBA00023274"/>
    </source>
</evidence>
<dbReference type="GO" id="GO:0022625">
    <property type="term" value="C:cytosolic large ribosomal subunit"/>
    <property type="evidence" value="ECO:0007669"/>
    <property type="project" value="TreeGrafter"/>
</dbReference>
<feature type="compositionally biased region" description="Basic and acidic residues" evidence="4">
    <location>
        <begin position="223"/>
        <end position="236"/>
    </location>
</feature>
<dbReference type="Pfam" id="PF00327">
    <property type="entry name" value="Ribosomal_L30"/>
    <property type="match status" value="1"/>
</dbReference>
<protein>
    <submittedName>
        <fullName evidence="7">Uncharacterized protein</fullName>
    </submittedName>
</protein>
<dbReference type="NCBIfam" id="TIGR01310">
    <property type="entry name" value="uL30_euk"/>
    <property type="match status" value="1"/>
</dbReference>
<evidence type="ECO:0000256" key="2">
    <source>
        <dbReference type="ARBA" id="ARBA00022980"/>
    </source>
</evidence>
<dbReference type="InterPro" id="IPR035808">
    <property type="entry name" value="Ribosomal_uL30_euk_arc"/>
</dbReference>
<keyword evidence="3" id="KW-0687">Ribonucleoprotein</keyword>
<evidence type="ECO:0000313" key="8">
    <source>
        <dbReference type="Proteomes" id="UP001417504"/>
    </source>
</evidence>
<feature type="region of interest" description="Disordered" evidence="4">
    <location>
        <begin position="217"/>
        <end position="238"/>
    </location>
</feature>
<dbReference type="InterPro" id="IPR036919">
    <property type="entry name" value="Ribo_uL30_ferredoxin-like_sf"/>
</dbReference>
<dbReference type="InterPro" id="IPR012988">
    <property type="entry name" value="Ribosomal_uL30_N_euk"/>
</dbReference>
<dbReference type="Gene3D" id="3.30.1390.20">
    <property type="entry name" value="Ribosomal protein L30, ferredoxin-like fold domain"/>
    <property type="match status" value="1"/>
</dbReference>
<proteinExistence type="inferred from homology"/>
<evidence type="ECO:0000259" key="5">
    <source>
        <dbReference type="Pfam" id="PF00327"/>
    </source>
</evidence>
<dbReference type="InterPro" id="IPR005998">
    <property type="entry name" value="Ribosomal_uL30_euk"/>
</dbReference>
<name>A0AAP0I0M2_9MAGN</name>
<dbReference type="Proteomes" id="UP001417504">
    <property type="component" value="Unassembled WGS sequence"/>
</dbReference>
<keyword evidence="8" id="KW-1185">Reference proteome</keyword>
<dbReference type="PANTHER" id="PTHR11524:SF36">
    <property type="entry name" value="LARGE RIBOSOMAL SUBUNIT PROTEIN UL30Z"/>
    <property type="match status" value="1"/>
</dbReference>
<comment type="caution">
    <text evidence="7">The sequence shown here is derived from an EMBL/GenBank/DDBJ whole genome shotgun (WGS) entry which is preliminary data.</text>
</comment>
<dbReference type="GO" id="GO:0000463">
    <property type="term" value="P:maturation of LSU-rRNA from tricistronic rRNA transcript (SSU-rRNA, 5.8S rRNA, LSU-rRNA)"/>
    <property type="evidence" value="ECO:0007669"/>
    <property type="project" value="TreeGrafter"/>
</dbReference>
<evidence type="ECO:0000259" key="6">
    <source>
        <dbReference type="Pfam" id="PF08079"/>
    </source>
</evidence>
<gene>
    <name evidence="7" type="ORF">Sjap_020860</name>
</gene>
<organism evidence="7 8">
    <name type="scientific">Stephania japonica</name>
    <dbReference type="NCBI Taxonomy" id="461633"/>
    <lineage>
        <taxon>Eukaryota</taxon>
        <taxon>Viridiplantae</taxon>
        <taxon>Streptophyta</taxon>
        <taxon>Embryophyta</taxon>
        <taxon>Tracheophyta</taxon>
        <taxon>Spermatophyta</taxon>
        <taxon>Magnoliopsida</taxon>
        <taxon>Ranunculales</taxon>
        <taxon>Menispermaceae</taxon>
        <taxon>Menispermoideae</taxon>
        <taxon>Cissampelideae</taxon>
        <taxon>Stephania</taxon>
    </lineage>
</organism>
<keyword evidence="2" id="KW-0689">Ribosomal protein</keyword>
<comment type="similarity">
    <text evidence="1">Belongs to the universal ribosomal protein uL30 family.</text>
</comment>